<accession>W2TE05</accession>
<keyword evidence="4" id="KW-1185">Reference proteome</keyword>
<dbReference type="EMBL" id="KI659148">
    <property type="protein sequence ID" value="ETN80270.1"/>
    <property type="molecule type" value="Genomic_DNA"/>
</dbReference>
<dbReference type="KEGG" id="nai:NECAME_02402"/>
<protein>
    <submittedName>
        <fullName evidence="3">Uncharacterized protein</fullName>
    </submittedName>
</protein>
<evidence type="ECO:0000256" key="1">
    <source>
        <dbReference type="SAM" id="Phobius"/>
    </source>
</evidence>
<proteinExistence type="predicted"/>
<reference evidence="4" key="1">
    <citation type="journal article" date="2014" name="Nat. Genet.">
        <title>Genome of the human hookworm Necator americanus.</title>
        <authorList>
            <person name="Tang Y.T."/>
            <person name="Gao X."/>
            <person name="Rosa B.A."/>
            <person name="Abubucker S."/>
            <person name="Hallsworth-Pepin K."/>
            <person name="Martin J."/>
            <person name="Tyagi R."/>
            <person name="Heizer E."/>
            <person name="Zhang X."/>
            <person name="Bhonagiri-Palsikar V."/>
            <person name="Minx P."/>
            <person name="Warren W.C."/>
            <person name="Wang Q."/>
            <person name="Zhan B."/>
            <person name="Hotez P.J."/>
            <person name="Sternberg P.W."/>
            <person name="Dougall A."/>
            <person name="Gaze S.T."/>
            <person name="Mulvenna J."/>
            <person name="Sotillo J."/>
            <person name="Ranganathan S."/>
            <person name="Rabelo E.M."/>
            <person name="Wilson R.K."/>
            <person name="Felgner P.L."/>
            <person name="Bethony J."/>
            <person name="Hawdon J.M."/>
            <person name="Gasser R.B."/>
            <person name="Loukas A."/>
            <person name="Mitreva M."/>
        </authorList>
    </citation>
    <scope>NUCLEOTIDE SEQUENCE [LARGE SCALE GENOMIC DNA]</scope>
</reference>
<feature type="chain" id="PRO_5004826007" evidence="2">
    <location>
        <begin position="17"/>
        <end position="131"/>
    </location>
</feature>
<keyword evidence="1" id="KW-1133">Transmembrane helix</keyword>
<dbReference type="Proteomes" id="UP000053676">
    <property type="component" value="Unassembled WGS sequence"/>
</dbReference>
<sequence>MMSSLAMFILMTASCPQELTQNTSNDRGRSRKLVRLLIAAFFVATIILIVVSITLLLTQEPVNLNGSAAPTSSDGNETTSRLQFRRRPNYRKFTFEDLFSGKVFLKDSYTTGWTRNGGLIQTKDEYLGVRF</sequence>
<feature type="signal peptide" evidence="2">
    <location>
        <begin position="1"/>
        <end position="16"/>
    </location>
</feature>
<keyword evidence="1" id="KW-0812">Transmembrane</keyword>
<gene>
    <name evidence="3" type="ORF">NECAME_02402</name>
</gene>
<name>W2TE05_NECAM</name>
<evidence type="ECO:0000313" key="4">
    <source>
        <dbReference type="Proteomes" id="UP000053676"/>
    </source>
</evidence>
<dbReference type="OrthoDB" id="10539991at2759"/>
<evidence type="ECO:0000313" key="3">
    <source>
        <dbReference type="EMBL" id="ETN80270.1"/>
    </source>
</evidence>
<feature type="transmembrane region" description="Helical" evidence="1">
    <location>
        <begin position="36"/>
        <end position="57"/>
    </location>
</feature>
<keyword evidence="2" id="KW-0732">Signal</keyword>
<keyword evidence="1" id="KW-0472">Membrane</keyword>
<evidence type="ECO:0000256" key="2">
    <source>
        <dbReference type="SAM" id="SignalP"/>
    </source>
</evidence>
<organism evidence="3 4">
    <name type="scientific">Necator americanus</name>
    <name type="common">Human hookworm</name>
    <dbReference type="NCBI Taxonomy" id="51031"/>
    <lineage>
        <taxon>Eukaryota</taxon>
        <taxon>Metazoa</taxon>
        <taxon>Ecdysozoa</taxon>
        <taxon>Nematoda</taxon>
        <taxon>Chromadorea</taxon>
        <taxon>Rhabditida</taxon>
        <taxon>Rhabditina</taxon>
        <taxon>Rhabditomorpha</taxon>
        <taxon>Strongyloidea</taxon>
        <taxon>Ancylostomatidae</taxon>
        <taxon>Bunostominae</taxon>
        <taxon>Necator</taxon>
    </lineage>
</organism>
<dbReference type="AlphaFoldDB" id="W2TE05"/>